<dbReference type="PROSITE" id="PS51406">
    <property type="entry name" value="FIBRINOGEN_C_2"/>
    <property type="match status" value="1"/>
</dbReference>
<dbReference type="PANTHER" id="PTHR16146">
    <property type="entry name" value="INTELECTIN"/>
    <property type="match status" value="1"/>
</dbReference>
<dbReference type="InterPro" id="IPR002181">
    <property type="entry name" value="Fibrinogen_a/b/g_C_dom"/>
</dbReference>
<dbReference type="GO" id="GO:0005615">
    <property type="term" value="C:extracellular space"/>
    <property type="evidence" value="ECO:0007669"/>
    <property type="project" value="TreeGrafter"/>
</dbReference>
<protein>
    <submittedName>
        <fullName evidence="5">Uncharacterized protein</fullName>
    </submittedName>
</protein>
<name>A0A7D9DM83_PARCT</name>
<evidence type="ECO:0000313" key="6">
    <source>
        <dbReference type="Proteomes" id="UP001152795"/>
    </source>
</evidence>
<keyword evidence="2" id="KW-0430">Lectin</keyword>
<keyword evidence="3" id="KW-0106">Calcium</keyword>
<dbReference type="InterPro" id="IPR036056">
    <property type="entry name" value="Fibrinogen-like_C"/>
</dbReference>
<proteinExistence type="predicted"/>
<dbReference type="OrthoDB" id="5985694at2759"/>
<dbReference type="AlphaFoldDB" id="A0A7D9DM83"/>
<dbReference type="Pfam" id="PF00147">
    <property type="entry name" value="Fibrinogen_C"/>
    <property type="match status" value="1"/>
</dbReference>
<keyword evidence="1" id="KW-0479">Metal-binding</keyword>
<dbReference type="NCBIfam" id="NF040941">
    <property type="entry name" value="GGGWT_bact"/>
    <property type="match status" value="1"/>
</dbReference>
<evidence type="ECO:0000256" key="2">
    <source>
        <dbReference type="ARBA" id="ARBA00022734"/>
    </source>
</evidence>
<dbReference type="GO" id="GO:0046872">
    <property type="term" value="F:metal ion binding"/>
    <property type="evidence" value="ECO:0007669"/>
    <property type="project" value="UniProtKB-KW"/>
</dbReference>
<reference evidence="5" key="1">
    <citation type="submission" date="2020-04" db="EMBL/GenBank/DDBJ databases">
        <authorList>
            <person name="Alioto T."/>
            <person name="Alioto T."/>
            <person name="Gomez Garrido J."/>
        </authorList>
    </citation>
    <scope>NUCLEOTIDE SEQUENCE</scope>
    <source>
        <strain evidence="5">A484AB</strain>
    </source>
</reference>
<accession>A0A7D9DM83</accession>
<comment type="caution">
    <text evidence="5">The sequence shown here is derived from an EMBL/GenBank/DDBJ whole genome shotgun (WGS) entry which is preliminary data.</text>
</comment>
<dbReference type="PANTHER" id="PTHR16146:SF46">
    <property type="entry name" value="INTELECTIN-1A-RELATED"/>
    <property type="match status" value="1"/>
</dbReference>
<keyword evidence="6" id="KW-1185">Reference proteome</keyword>
<evidence type="ECO:0000313" key="5">
    <source>
        <dbReference type="EMBL" id="CAB3988689.1"/>
    </source>
</evidence>
<dbReference type="EMBL" id="CACRXK020001364">
    <property type="protein sequence ID" value="CAB3988689.1"/>
    <property type="molecule type" value="Genomic_DNA"/>
</dbReference>
<keyword evidence="4" id="KW-1015">Disulfide bond</keyword>
<dbReference type="Proteomes" id="UP001152795">
    <property type="component" value="Unassembled WGS sequence"/>
</dbReference>
<evidence type="ECO:0000256" key="4">
    <source>
        <dbReference type="ARBA" id="ARBA00023157"/>
    </source>
</evidence>
<sequence length="238" mass="27621">MLNDNSDWTYYQQPHLPRSCADILHQFGHVENLQNGAYWISVDTVGPMKVYCDMTTEEGGWTLVNNIVLKMPKSFVFILENNWQAISNYTTGQIALTASALGDLKKKMPFNQLRFHCFKKIPGRTFHVVTVKNTLGDDVVKYFTAQTDSFPKSCGSFYSLPDDNSMLSKSCRQWKDGNWSAVQPVLPDEKFRLVSHVAYVQSKYHWISMPPRWECDDYYPRYLDIVLPSGDYWKLFVR</sequence>
<dbReference type="SUPFAM" id="SSF56496">
    <property type="entry name" value="Fibrinogen C-terminal domain-like"/>
    <property type="match status" value="1"/>
</dbReference>
<dbReference type="GO" id="GO:0070492">
    <property type="term" value="F:oligosaccharide binding"/>
    <property type="evidence" value="ECO:0007669"/>
    <property type="project" value="TreeGrafter"/>
</dbReference>
<evidence type="ECO:0000256" key="1">
    <source>
        <dbReference type="ARBA" id="ARBA00022723"/>
    </source>
</evidence>
<dbReference type="InterPro" id="IPR014716">
    <property type="entry name" value="Fibrinogen_a/b/g_C_1"/>
</dbReference>
<gene>
    <name evidence="5" type="ORF">PACLA_8A087274</name>
</gene>
<organism evidence="5 6">
    <name type="scientific">Paramuricea clavata</name>
    <name type="common">Red gorgonian</name>
    <name type="synonym">Violescent sea-whip</name>
    <dbReference type="NCBI Taxonomy" id="317549"/>
    <lineage>
        <taxon>Eukaryota</taxon>
        <taxon>Metazoa</taxon>
        <taxon>Cnidaria</taxon>
        <taxon>Anthozoa</taxon>
        <taxon>Octocorallia</taxon>
        <taxon>Malacalcyonacea</taxon>
        <taxon>Plexauridae</taxon>
        <taxon>Paramuricea</taxon>
    </lineage>
</organism>
<evidence type="ECO:0000256" key="3">
    <source>
        <dbReference type="ARBA" id="ARBA00022837"/>
    </source>
</evidence>
<dbReference type="Gene3D" id="3.90.215.10">
    <property type="entry name" value="Gamma Fibrinogen, chain A, domain 1"/>
    <property type="match status" value="1"/>
</dbReference>